<comment type="caution">
    <text evidence="1">The sequence shown here is derived from an EMBL/GenBank/DDBJ whole genome shotgun (WGS) entry which is preliminary data.</text>
</comment>
<dbReference type="OrthoDB" id="1911373at2"/>
<dbReference type="Proteomes" id="UP000306888">
    <property type="component" value="Unassembled WGS sequence"/>
</dbReference>
<dbReference type="EMBL" id="SRYR01000007">
    <property type="protein sequence ID" value="TGY41478.1"/>
    <property type="molecule type" value="Genomic_DNA"/>
</dbReference>
<evidence type="ECO:0000313" key="1">
    <source>
        <dbReference type="EMBL" id="TGY41478.1"/>
    </source>
</evidence>
<gene>
    <name evidence="1" type="ORF">E5347_12160</name>
</gene>
<proteinExistence type="predicted"/>
<keyword evidence="2" id="KW-1185">Reference proteome</keyword>
<sequence length="195" mass="22795">MKKSTVLACIGVIIAFLIVGALGNKKDFYEKQENFKTPEEAIVNFIGYANISETIKAENGYYEKISRKFLESISRRYRLYIGDDRWSYINSQIPQFSSYDLKEITENDLDFIRDYYEGSLEQIPNYIKPIDKRFYSLNGNASNMKYNDDRHPNEDGTFNNEFDIEEAEMILYLVVVDEGEGYVVDYYYVNNVVEG</sequence>
<evidence type="ECO:0000313" key="2">
    <source>
        <dbReference type="Proteomes" id="UP000306888"/>
    </source>
</evidence>
<name>A0A4S2DHB4_9CLOT</name>
<dbReference type="AlphaFoldDB" id="A0A4S2DHB4"/>
<reference evidence="1 2" key="1">
    <citation type="submission" date="2019-04" db="EMBL/GenBank/DDBJ databases">
        <title>Microbes associate with the intestines of laboratory mice.</title>
        <authorList>
            <person name="Navarre W."/>
            <person name="Wong E."/>
            <person name="Huang K."/>
            <person name="Tropini C."/>
            <person name="Ng K."/>
            <person name="Yu B."/>
        </authorList>
    </citation>
    <scope>NUCLEOTIDE SEQUENCE [LARGE SCALE GENOMIC DNA]</scope>
    <source>
        <strain evidence="1 2">NM50_B9-20</strain>
    </source>
</reference>
<accession>A0A4S2DHB4</accession>
<organism evidence="1 2">
    <name type="scientific">Clostridium sartagoforme</name>
    <dbReference type="NCBI Taxonomy" id="84031"/>
    <lineage>
        <taxon>Bacteria</taxon>
        <taxon>Bacillati</taxon>
        <taxon>Bacillota</taxon>
        <taxon>Clostridia</taxon>
        <taxon>Eubacteriales</taxon>
        <taxon>Clostridiaceae</taxon>
        <taxon>Clostridium</taxon>
    </lineage>
</organism>
<protein>
    <submittedName>
        <fullName evidence="1">Uncharacterized protein</fullName>
    </submittedName>
</protein>
<dbReference type="RefSeq" id="WP_136007499.1">
    <property type="nucleotide sequence ID" value="NZ_SRYR01000007.1"/>
</dbReference>